<evidence type="ECO:0000259" key="2">
    <source>
        <dbReference type="PROSITE" id="PS51004"/>
    </source>
</evidence>
<evidence type="ECO:0000313" key="3">
    <source>
        <dbReference type="EMBL" id="KAB8298885.1"/>
    </source>
</evidence>
<dbReference type="EMBL" id="VIGI01000006">
    <property type="protein sequence ID" value="KAB8298885.1"/>
    <property type="molecule type" value="Genomic_DNA"/>
</dbReference>
<evidence type="ECO:0000256" key="1">
    <source>
        <dbReference type="SAM" id="Phobius"/>
    </source>
</evidence>
<dbReference type="PROSITE" id="PS51004">
    <property type="entry name" value="SEMA"/>
    <property type="match status" value="1"/>
</dbReference>
<accession>A0A5N6K7Y4</accession>
<keyword evidence="1" id="KW-1133">Transmembrane helix</keyword>
<dbReference type="AlphaFoldDB" id="A0A5N6K7Y4"/>
<dbReference type="InterPro" id="IPR001627">
    <property type="entry name" value="Semap_dom"/>
</dbReference>
<keyword evidence="1" id="KW-0472">Membrane</keyword>
<gene>
    <name evidence="3" type="ORF">EYC80_001043</name>
</gene>
<sequence length="73" mass="8439">MICRQKFGIIHLIAKKLQNFAEARVRVFISYSFVPLSLLSFFPFSSSRPSYQSQIHFSYFSSLHSQPDSSQTC</sequence>
<feature type="transmembrane region" description="Helical" evidence="1">
    <location>
        <begin position="25"/>
        <end position="44"/>
    </location>
</feature>
<name>A0A5N6K7Y4_MONLA</name>
<proteinExistence type="predicted"/>
<keyword evidence="4" id="KW-1185">Reference proteome</keyword>
<feature type="domain" description="Sema" evidence="2">
    <location>
        <begin position="1"/>
        <end position="73"/>
    </location>
</feature>
<reference evidence="3 4" key="1">
    <citation type="submission" date="2019-06" db="EMBL/GenBank/DDBJ databases">
        <title>Genome Sequence of the Brown Rot Fungal Pathogen Monilinia laxa.</title>
        <authorList>
            <person name="De Miccolis Angelini R.M."/>
            <person name="Landi L."/>
            <person name="Abate D."/>
            <person name="Pollastro S."/>
            <person name="Romanazzi G."/>
            <person name="Faretra F."/>
        </authorList>
    </citation>
    <scope>NUCLEOTIDE SEQUENCE [LARGE SCALE GENOMIC DNA]</scope>
    <source>
        <strain evidence="3 4">Mlax316</strain>
    </source>
</reference>
<organism evidence="3 4">
    <name type="scientific">Monilinia laxa</name>
    <name type="common">Brown rot fungus</name>
    <name type="synonym">Sclerotinia laxa</name>
    <dbReference type="NCBI Taxonomy" id="61186"/>
    <lineage>
        <taxon>Eukaryota</taxon>
        <taxon>Fungi</taxon>
        <taxon>Dikarya</taxon>
        <taxon>Ascomycota</taxon>
        <taxon>Pezizomycotina</taxon>
        <taxon>Leotiomycetes</taxon>
        <taxon>Helotiales</taxon>
        <taxon>Sclerotiniaceae</taxon>
        <taxon>Monilinia</taxon>
    </lineage>
</organism>
<evidence type="ECO:0000313" key="4">
    <source>
        <dbReference type="Proteomes" id="UP000326757"/>
    </source>
</evidence>
<protein>
    <recommendedName>
        <fullName evidence="2">Sema domain-containing protein</fullName>
    </recommendedName>
</protein>
<comment type="caution">
    <text evidence="3">The sequence shown here is derived from an EMBL/GenBank/DDBJ whole genome shotgun (WGS) entry which is preliminary data.</text>
</comment>
<keyword evidence="1" id="KW-0812">Transmembrane</keyword>
<dbReference type="Proteomes" id="UP000326757">
    <property type="component" value="Unassembled WGS sequence"/>
</dbReference>